<dbReference type="Pfam" id="PF09587">
    <property type="entry name" value="PGA_cap"/>
    <property type="match status" value="1"/>
</dbReference>
<comment type="similarity">
    <text evidence="1">Belongs to the CapA family.</text>
</comment>
<dbReference type="CDD" id="cd07381">
    <property type="entry name" value="MPP_CapA"/>
    <property type="match status" value="1"/>
</dbReference>
<feature type="compositionally biased region" description="Low complexity" evidence="2">
    <location>
        <begin position="27"/>
        <end position="55"/>
    </location>
</feature>
<dbReference type="AlphaFoldDB" id="A0A1B1N7M0"/>
<name>A0A1B1N7M0_9MICO</name>
<evidence type="ECO:0000313" key="4">
    <source>
        <dbReference type="EMBL" id="ANS77408.1"/>
    </source>
</evidence>
<dbReference type="InterPro" id="IPR029052">
    <property type="entry name" value="Metallo-depent_PP-like"/>
</dbReference>
<feature type="region of interest" description="Disordered" evidence="2">
    <location>
        <begin position="26"/>
        <end position="72"/>
    </location>
</feature>
<dbReference type="KEGG" id="serj:SGUI_0012"/>
<keyword evidence="4" id="KW-0449">Lipoprotein</keyword>
<feature type="domain" description="Capsule synthesis protein CapA" evidence="3">
    <location>
        <begin position="76"/>
        <end position="341"/>
    </location>
</feature>
<dbReference type="SMART" id="SM00854">
    <property type="entry name" value="PGA_cap"/>
    <property type="match status" value="1"/>
</dbReference>
<dbReference type="STRING" id="1758689.SGUI_0012"/>
<proteinExistence type="inferred from homology"/>
<sequence length="430" mass="44462">MVGRLAAIMLVPSALLGCTAGPARDLPTTTPAAPTPAASAPSTAAASSEEPADPTVSPDAARTTDPGPQDGAFEITIAATGDILPHHAVNESARAYAEQGRAGAAFDYSPMLADVRDLLGAADLTLCHLETPLSADDTALTAPDVLAFNSPHEVAEALADAGVDGCDFASNHTMDRGLEGLAATEQVVRGAGMGYAGPTASQDRAGEAELYEVPVAGRDDVTVAHLAYTYTYPNDGSPTTHVPGEAPWLELASWPSIGSEGIREQARAARAAGVDVVVVSMHWGQEYQVEPTQDQTRLARELLGSPDVDAVLGTHVHVVQPCERIDGGHVLYGMGNFLSNQGHEVNPALAPGTQEGMVAVLTVRGDEGGAVTTELAYHPTRVEITPEGPSHVVRLVRPESAPETWERTTSAVDLLGGCGARALASSTLTP</sequence>
<evidence type="ECO:0000313" key="5">
    <source>
        <dbReference type="Proteomes" id="UP000092482"/>
    </source>
</evidence>
<dbReference type="SUPFAM" id="SSF56300">
    <property type="entry name" value="Metallo-dependent phosphatases"/>
    <property type="match status" value="1"/>
</dbReference>
<evidence type="ECO:0000256" key="1">
    <source>
        <dbReference type="ARBA" id="ARBA00005662"/>
    </source>
</evidence>
<dbReference type="InterPro" id="IPR052169">
    <property type="entry name" value="CW_Biosynth-Accessory"/>
</dbReference>
<keyword evidence="5" id="KW-1185">Reference proteome</keyword>
<accession>A0A1B1N7M0</accession>
<dbReference type="PROSITE" id="PS51257">
    <property type="entry name" value="PROKAR_LIPOPROTEIN"/>
    <property type="match status" value="1"/>
</dbReference>
<evidence type="ECO:0000256" key="2">
    <source>
        <dbReference type="SAM" id="MobiDB-lite"/>
    </source>
</evidence>
<dbReference type="Proteomes" id="UP000092482">
    <property type="component" value="Chromosome"/>
</dbReference>
<dbReference type="InterPro" id="IPR019079">
    <property type="entry name" value="Capsule_synth_CapA"/>
</dbReference>
<protein>
    <submittedName>
        <fullName evidence="4">Lipoprotein</fullName>
    </submittedName>
</protein>
<dbReference type="PATRIC" id="fig|1758689.4.peg.13"/>
<dbReference type="EMBL" id="CP014989">
    <property type="protein sequence ID" value="ANS77408.1"/>
    <property type="molecule type" value="Genomic_DNA"/>
</dbReference>
<organism evidence="4 5">
    <name type="scientific">Serinicoccus hydrothermalis</name>
    <dbReference type="NCBI Taxonomy" id="1758689"/>
    <lineage>
        <taxon>Bacteria</taxon>
        <taxon>Bacillati</taxon>
        <taxon>Actinomycetota</taxon>
        <taxon>Actinomycetes</taxon>
        <taxon>Micrococcales</taxon>
        <taxon>Ornithinimicrobiaceae</taxon>
        <taxon>Serinicoccus</taxon>
    </lineage>
</organism>
<gene>
    <name evidence="4" type="ORF">SGUI_0012</name>
</gene>
<reference evidence="4 5" key="1">
    <citation type="submission" date="2016-03" db="EMBL/GenBank/DDBJ databases">
        <title>Shallow-sea hydrothermal system.</title>
        <authorList>
            <person name="Tang K."/>
        </authorList>
    </citation>
    <scope>NUCLEOTIDE SEQUENCE [LARGE SCALE GENOMIC DNA]</scope>
    <source>
        <strain evidence="4 5">JLT9</strain>
    </source>
</reference>
<dbReference type="PANTHER" id="PTHR33393:SF13">
    <property type="entry name" value="PGA BIOSYNTHESIS PROTEIN CAPA"/>
    <property type="match status" value="1"/>
</dbReference>
<evidence type="ECO:0000259" key="3">
    <source>
        <dbReference type="SMART" id="SM00854"/>
    </source>
</evidence>
<dbReference type="Gene3D" id="3.60.21.10">
    <property type="match status" value="1"/>
</dbReference>
<dbReference type="PANTHER" id="PTHR33393">
    <property type="entry name" value="POLYGLUTAMINE SYNTHESIS ACCESSORY PROTEIN RV0574C-RELATED"/>
    <property type="match status" value="1"/>
</dbReference>